<evidence type="ECO:0000313" key="1">
    <source>
        <dbReference type="EMBL" id="GIY91624.1"/>
    </source>
</evidence>
<gene>
    <name evidence="1" type="ORF">CEXT_272501</name>
</gene>
<evidence type="ECO:0008006" key="3">
    <source>
        <dbReference type="Google" id="ProtNLM"/>
    </source>
</evidence>
<dbReference type="PANTHER" id="PTHR36688:SF1">
    <property type="entry name" value="ENDONUCLEASE_EXONUCLEASE_PHOSPHATASE DOMAIN-CONTAINING PROTEIN"/>
    <property type="match status" value="1"/>
</dbReference>
<organism evidence="1 2">
    <name type="scientific">Caerostris extrusa</name>
    <name type="common">Bark spider</name>
    <name type="synonym">Caerostris bankana</name>
    <dbReference type="NCBI Taxonomy" id="172846"/>
    <lineage>
        <taxon>Eukaryota</taxon>
        <taxon>Metazoa</taxon>
        <taxon>Ecdysozoa</taxon>
        <taxon>Arthropoda</taxon>
        <taxon>Chelicerata</taxon>
        <taxon>Arachnida</taxon>
        <taxon>Araneae</taxon>
        <taxon>Araneomorphae</taxon>
        <taxon>Entelegynae</taxon>
        <taxon>Araneoidea</taxon>
        <taxon>Araneidae</taxon>
        <taxon>Caerostris</taxon>
    </lineage>
</organism>
<dbReference type="InterPro" id="IPR052560">
    <property type="entry name" value="RdDP_mobile_element"/>
</dbReference>
<dbReference type="EMBL" id="BPLR01000030">
    <property type="protein sequence ID" value="GIY91624.1"/>
    <property type="molecule type" value="Genomic_DNA"/>
</dbReference>
<reference evidence="1 2" key="1">
    <citation type="submission" date="2021-06" db="EMBL/GenBank/DDBJ databases">
        <title>Caerostris extrusa draft genome.</title>
        <authorList>
            <person name="Kono N."/>
            <person name="Arakawa K."/>
        </authorList>
    </citation>
    <scope>NUCLEOTIDE SEQUENCE [LARGE SCALE GENOMIC DNA]</scope>
</reference>
<comment type="caution">
    <text evidence="1">The sequence shown here is derived from an EMBL/GenBank/DDBJ whole genome shotgun (WGS) entry which is preliminary data.</text>
</comment>
<keyword evidence="2" id="KW-1185">Reference proteome</keyword>
<dbReference type="Proteomes" id="UP001054945">
    <property type="component" value="Unassembled WGS sequence"/>
</dbReference>
<protein>
    <recommendedName>
        <fullName evidence="3">Reverse transcriptase</fullName>
    </recommendedName>
</protein>
<sequence>MTKKKPGPDNIFPDFLKHLSQVAKNTALTIFKSFWSKNINLPSDWVKPIVISIYKKDKAASDFASYRPNSLTSQLAKTFERMLTTRLNYILETHEILEED</sequence>
<dbReference type="AlphaFoldDB" id="A0AAV4XCW7"/>
<accession>A0AAV4XCW7</accession>
<name>A0AAV4XCW7_CAEEX</name>
<proteinExistence type="predicted"/>
<dbReference type="PANTHER" id="PTHR36688">
    <property type="entry name" value="ENDO/EXONUCLEASE/PHOSPHATASE DOMAIN-CONTAINING PROTEIN"/>
    <property type="match status" value="1"/>
</dbReference>
<evidence type="ECO:0000313" key="2">
    <source>
        <dbReference type="Proteomes" id="UP001054945"/>
    </source>
</evidence>